<evidence type="ECO:0000256" key="2">
    <source>
        <dbReference type="ARBA" id="ARBA00022692"/>
    </source>
</evidence>
<evidence type="ECO:0000256" key="4">
    <source>
        <dbReference type="ARBA" id="ARBA00023136"/>
    </source>
</evidence>
<dbReference type="PANTHER" id="PTHR31465">
    <property type="entry name" value="PROTEIN RTA1-RELATED"/>
    <property type="match status" value="1"/>
</dbReference>
<name>A0A9P4UL19_9PEZI</name>
<feature type="transmembrane region" description="Helical" evidence="6">
    <location>
        <begin position="34"/>
        <end position="51"/>
    </location>
</feature>
<dbReference type="PANTHER" id="PTHR31465:SF8">
    <property type="entry name" value="DOMAIN PROTEIN, PUTATIVE (AFU_ORTHOLOGUE AFUA_6G14140)-RELATED"/>
    <property type="match status" value="1"/>
</dbReference>
<dbReference type="GO" id="GO:0005886">
    <property type="term" value="C:plasma membrane"/>
    <property type="evidence" value="ECO:0007669"/>
    <property type="project" value="TreeGrafter"/>
</dbReference>
<feature type="transmembrane region" description="Helical" evidence="6">
    <location>
        <begin position="173"/>
        <end position="198"/>
    </location>
</feature>
<dbReference type="InterPro" id="IPR007568">
    <property type="entry name" value="RTA1"/>
</dbReference>
<evidence type="ECO:0000256" key="5">
    <source>
        <dbReference type="SAM" id="MobiDB-lite"/>
    </source>
</evidence>
<organism evidence="7 8">
    <name type="scientific">Polychaeton citri CBS 116435</name>
    <dbReference type="NCBI Taxonomy" id="1314669"/>
    <lineage>
        <taxon>Eukaryota</taxon>
        <taxon>Fungi</taxon>
        <taxon>Dikarya</taxon>
        <taxon>Ascomycota</taxon>
        <taxon>Pezizomycotina</taxon>
        <taxon>Dothideomycetes</taxon>
        <taxon>Dothideomycetidae</taxon>
        <taxon>Capnodiales</taxon>
        <taxon>Capnodiaceae</taxon>
        <taxon>Polychaeton</taxon>
    </lineage>
</organism>
<sequence>MDSFSPLLARADPNQGCTQDTCSVELSVYGYRPFLSATTLFLIIFALSGIAHQWQGHKTKTWFFSTAMVLGNLSELLGYVAKLLLWNDPFSDTGFKMSVVLLTFAPAFYAAGIYYTLKHICLTFGSSFSRLRPSWYTYIFISCDVLSIVLQAIGGAVASAAEDDKVLKVGDNIMIAGLVTQVAFLLIFAAFVIDYAIAVYRNRQNLNVDTIELRRSMKFRLFIAALVVSYLCILVRCTYRVAELVLGWGPQNYILRDQGLFIGLDSVPCAIATLILNVWHPGWCFPKGQQDVSETEEKKLETGSSSGSEECLQEHAK</sequence>
<keyword evidence="2 6" id="KW-0812">Transmembrane</keyword>
<evidence type="ECO:0000256" key="3">
    <source>
        <dbReference type="ARBA" id="ARBA00022989"/>
    </source>
</evidence>
<dbReference type="OrthoDB" id="4521223at2759"/>
<accession>A0A9P4UL19</accession>
<feature type="transmembrane region" description="Helical" evidence="6">
    <location>
        <begin position="219"/>
        <end position="239"/>
    </location>
</feature>
<reference evidence="7" key="1">
    <citation type="journal article" date="2020" name="Stud. Mycol.">
        <title>101 Dothideomycetes genomes: a test case for predicting lifestyles and emergence of pathogens.</title>
        <authorList>
            <person name="Haridas S."/>
            <person name="Albert R."/>
            <person name="Binder M."/>
            <person name="Bloem J."/>
            <person name="Labutti K."/>
            <person name="Salamov A."/>
            <person name="Andreopoulos B."/>
            <person name="Baker S."/>
            <person name="Barry K."/>
            <person name="Bills G."/>
            <person name="Bluhm B."/>
            <person name="Cannon C."/>
            <person name="Castanera R."/>
            <person name="Culley D."/>
            <person name="Daum C."/>
            <person name="Ezra D."/>
            <person name="Gonzalez J."/>
            <person name="Henrissat B."/>
            <person name="Kuo A."/>
            <person name="Liang C."/>
            <person name="Lipzen A."/>
            <person name="Lutzoni F."/>
            <person name="Magnuson J."/>
            <person name="Mondo S."/>
            <person name="Nolan M."/>
            <person name="Ohm R."/>
            <person name="Pangilinan J."/>
            <person name="Park H.-J."/>
            <person name="Ramirez L."/>
            <person name="Alfaro M."/>
            <person name="Sun H."/>
            <person name="Tritt A."/>
            <person name="Yoshinaga Y."/>
            <person name="Zwiers L.-H."/>
            <person name="Turgeon B."/>
            <person name="Goodwin S."/>
            <person name="Spatafora J."/>
            <person name="Crous P."/>
            <person name="Grigoriev I."/>
        </authorList>
    </citation>
    <scope>NUCLEOTIDE SEQUENCE</scope>
    <source>
        <strain evidence="7">CBS 116435</strain>
    </source>
</reference>
<feature type="transmembrane region" description="Helical" evidence="6">
    <location>
        <begin position="259"/>
        <end position="279"/>
    </location>
</feature>
<keyword evidence="4 6" id="KW-0472">Membrane</keyword>
<protein>
    <submittedName>
        <fullName evidence="7">RTA1-domain-containing protein</fullName>
    </submittedName>
</protein>
<dbReference type="AlphaFoldDB" id="A0A9P4UL19"/>
<comment type="caution">
    <text evidence="7">The sequence shown here is derived from an EMBL/GenBank/DDBJ whole genome shotgun (WGS) entry which is preliminary data.</text>
</comment>
<dbReference type="EMBL" id="MU003846">
    <property type="protein sequence ID" value="KAF2717358.1"/>
    <property type="molecule type" value="Genomic_DNA"/>
</dbReference>
<evidence type="ECO:0000313" key="8">
    <source>
        <dbReference type="Proteomes" id="UP000799441"/>
    </source>
</evidence>
<gene>
    <name evidence="7" type="ORF">K431DRAFT_288658</name>
</gene>
<feature type="transmembrane region" description="Helical" evidence="6">
    <location>
        <begin position="63"/>
        <end position="85"/>
    </location>
</feature>
<keyword evidence="3 6" id="KW-1133">Transmembrane helix</keyword>
<evidence type="ECO:0000256" key="6">
    <source>
        <dbReference type="SAM" id="Phobius"/>
    </source>
</evidence>
<proteinExistence type="predicted"/>
<feature type="region of interest" description="Disordered" evidence="5">
    <location>
        <begin position="295"/>
        <end position="317"/>
    </location>
</feature>
<dbReference type="GO" id="GO:0000324">
    <property type="term" value="C:fungal-type vacuole"/>
    <property type="evidence" value="ECO:0007669"/>
    <property type="project" value="TreeGrafter"/>
</dbReference>
<dbReference type="Pfam" id="PF04479">
    <property type="entry name" value="RTA1"/>
    <property type="match status" value="1"/>
</dbReference>
<evidence type="ECO:0000313" key="7">
    <source>
        <dbReference type="EMBL" id="KAF2717358.1"/>
    </source>
</evidence>
<feature type="transmembrane region" description="Helical" evidence="6">
    <location>
        <begin position="97"/>
        <end position="117"/>
    </location>
</feature>
<evidence type="ECO:0000256" key="1">
    <source>
        <dbReference type="ARBA" id="ARBA00004141"/>
    </source>
</evidence>
<keyword evidence="8" id="KW-1185">Reference proteome</keyword>
<dbReference type="Proteomes" id="UP000799441">
    <property type="component" value="Unassembled WGS sequence"/>
</dbReference>
<comment type="subcellular location">
    <subcellularLocation>
        <location evidence="1">Membrane</location>
        <topology evidence="1">Multi-pass membrane protein</topology>
    </subcellularLocation>
</comment>
<feature type="transmembrane region" description="Helical" evidence="6">
    <location>
        <begin position="138"/>
        <end position="161"/>
    </location>
</feature>